<proteinExistence type="predicted"/>
<reference evidence="1 2" key="1">
    <citation type="journal article" date="2019" name="Microorganisms">
        <title>Paenibacillus lutrae sp. nov., A Chitinolytic Species Isolated from A River Otter in Castril Natural Park, Granada, Spain.</title>
        <authorList>
            <person name="Rodriguez M."/>
            <person name="Reina J.C."/>
            <person name="Bejar V."/>
            <person name="Llamas I."/>
        </authorList>
    </citation>
    <scope>NUCLEOTIDE SEQUENCE [LARGE SCALE GENOMIC DNA]</scope>
    <source>
        <strain evidence="1 2">N10</strain>
    </source>
</reference>
<dbReference type="AlphaFoldDB" id="A0A7X3K1B3"/>
<dbReference type="Proteomes" id="UP000490800">
    <property type="component" value="Unassembled WGS sequence"/>
</dbReference>
<keyword evidence="2" id="KW-1185">Reference proteome</keyword>
<name>A0A7X3K1B3_9BACL</name>
<dbReference type="OrthoDB" id="2906454at2"/>
<organism evidence="1 2">
    <name type="scientific">Paenibacillus lutrae</name>
    <dbReference type="NCBI Taxonomy" id="2078573"/>
    <lineage>
        <taxon>Bacteria</taxon>
        <taxon>Bacillati</taxon>
        <taxon>Bacillota</taxon>
        <taxon>Bacilli</taxon>
        <taxon>Bacillales</taxon>
        <taxon>Paenibacillaceae</taxon>
        <taxon>Paenibacillus</taxon>
    </lineage>
</organism>
<dbReference type="RefSeq" id="WP_157338567.1">
    <property type="nucleotide sequence ID" value="NZ_RHLK01000018.1"/>
</dbReference>
<dbReference type="EMBL" id="RHLK01000018">
    <property type="protein sequence ID" value="MVP02139.1"/>
    <property type="molecule type" value="Genomic_DNA"/>
</dbReference>
<dbReference type="SUPFAM" id="SSF53067">
    <property type="entry name" value="Actin-like ATPase domain"/>
    <property type="match status" value="1"/>
</dbReference>
<dbReference type="Gene3D" id="3.30.420.40">
    <property type="match status" value="2"/>
</dbReference>
<dbReference type="InterPro" id="IPR043129">
    <property type="entry name" value="ATPase_NBD"/>
</dbReference>
<evidence type="ECO:0000313" key="2">
    <source>
        <dbReference type="Proteomes" id="UP000490800"/>
    </source>
</evidence>
<comment type="caution">
    <text evidence="1">The sequence shown here is derived from an EMBL/GenBank/DDBJ whole genome shotgun (WGS) entry which is preliminary data.</text>
</comment>
<accession>A0A7X3K1B3</accession>
<dbReference type="CDD" id="cd24023">
    <property type="entry name" value="ASKHA_NBD_ParM_Alp7A-like"/>
    <property type="match status" value="1"/>
</dbReference>
<sequence>MAAEKAIHLEIGNDIGNSAHKIVINGEPARVQPACFVKVSKALFDDEVTEESVIKDIWNQLCVSINSVAAENAMYVIGRKAIDSGRPLINLEVGLDKKSTHDLPVVNTLANIAAYVIETNQKDGILAKDSFNVTVDMGTAIPVTQFTDEAARLLEKRFMEGKHRVTVYLGSRKQVFIEITFAFTRCTKEGTPPTFAIQYDKNGAIRNDSIFERINKLRETKDLPPIDGSHFQNKRILHLDIGDGTSELPITEGNKPIFVHGINHGVGHALEEALFQFNVSINIPDSPRQYLSDVIKNKSHKYHARALSAVKTPLDQEIPHFVKGVNDQIKKARGEIDVLMIYGGGSILSYPELEERLQPICEEREMELFYVPAEYAVDMNADGLYIFVKSPIFQNLKKKYLETVAS</sequence>
<protein>
    <recommendedName>
        <fullName evidence="3">Actin-like protein N-terminal domain-containing protein</fullName>
    </recommendedName>
</protein>
<evidence type="ECO:0008006" key="3">
    <source>
        <dbReference type="Google" id="ProtNLM"/>
    </source>
</evidence>
<evidence type="ECO:0000313" key="1">
    <source>
        <dbReference type="EMBL" id="MVP02139.1"/>
    </source>
</evidence>
<gene>
    <name evidence="1" type="ORF">EDM21_21905</name>
</gene>